<dbReference type="GO" id="GO:0016810">
    <property type="term" value="F:hydrolase activity, acting on carbon-nitrogen (but not peptide) bonds"/>
    <property type="evidence" value="ECO:0007669"/>
    <property type="project" value="InterPro"/>
</dbReference>
<protein>
    <submittedName>
        <fullName evidence="2">Imidazolonepropionase-like amidohydrolase</fullName>
    </submittedName>
</protein>
<accession>A0A852VX06</accession>
<organism evidence="2 3">
    <name type="scientific">Pseudonocardia alni</name>
    <name type="common">Amycolata alni</name>
    <dbReference type="NCBI Taxonomy" id="33907"/>
    <lineage>
        <taxon>Bacteria</taxon>
        <taxon>Bacillati</taxon>
        <taxon>Actinomycetota</taxon>
        <taxon>Actinomycetes</taxon>
        <taxon>Pseudonocardiales</taxon>
        <taxon>Pseudonocardiaceae</taxon>
        <taxon>Pseudonocardia</taxon>
    </lineage>
</organism>
<dbReference type="PANTHER" id="PTHR43135:SF4">
    <property type="entry name" value="AMIDOHYDROLASE-RELATED DOMAIN-CONTAINING PROTEIN"/>
    <property type="match status" value="1"/>
</dbReference>
<dbReference type="Gene3D" id="3.20.20.140">
    <property type="entry name" value="Metal-dependent hydrolases"/>
    <property type="match status" value="1"/>
</dbReference>
<evidence type="ECO:0000259" key="1">
    <source>
        <dbReference type="Pfam" id="PF01979"/>
    </source>
</evidence>
<name>A0A852VX06_PSEA5</name>
<dbReference type="InterPro" id="IPR011059">
    <property type="entry name" value="Metal-dep_hydrolase_composite"/>
</dbReference>
<dbReference type="RefSeq" id="WP_179760747.1">
    <property type="nucleotide sequence ID" value="NZ_BAAAJZ010000002.1"/>
</dbReference>
<dbReference type="InterPro" id="IPR051781">
    <property type="entry name" value="Metallo-dep_Hydrolase"/>
</dbReference>
<dbReference type="Pfam" id="PF01979">
    <property type="entry name" value="Amidohydro_1"/>
    <property type="match status" value="1"/>
</dbReference>
<dbReference type="SUPFAM" id="SSF51556">
    <property type="entry name" value="Metallo-dependent hydrolases"/>
    <property type="match status" value="1"/>
</dbReference>
<dbReference type="PANTHER" id="PTHR43135">
    <property type="entry name" value="ALPHA-D-RIBOSE 1-METHYLPHOSPHONATE 5-TRIPHOSPHATE DIPHOSPHATASE"/>
    <property type="match status" value="1"/>
</dbReference>
<reference evidence="2 3" key="1">
    <citation type="submission" date="2020-07" db="EMBL/GenBank/DDBJ databases">
        <title>Sequencing the genomes of 1000 actinobacteria strains.</title>
        <authorList>
            <person name="Klenk H.-P."/>
        </authorList>
    </citation>
    <scope>NUCLEOTIDE SEQUENCE [LARGE SCALE GENOMIC DNA]</scope>
    <source>
        <strain evidence="2 3">DSM 44749</strain>
    </source>
</reference>
<dbReference type="Proteomes" id="UP000549695">
    <property type="component" value="Unassembled WGS sequence"/>
</dbReference>
<dbReference type="AlphaFoldDB" id="A0A852VX06"/>
<sequence length="372" mass="38908">MTDLPAAGWRLRGTLLGPDGAAGADLYVDGSGRVSPEPLPGAEDLVTDGWIVPGLVDAHCHVGLGPDGPVTDLEECAAQARADRDAGTLLLRDCGSPVDTSPLQAREDLPEIIRAGRHVARPKRYIPGLAAELDDPRLLVDEVRAQAARGDGWVKLVGDWIDRAAGPDDADLAPLWPDEVLAEAIDAAHGAGARVTAHVFGTEALPGLIRAGIDCIEHGTGLSDELIEEMAARGTALVPTLINVETFPGIAEKATRYPRYAGHMRDLHAHAWETVGRAIEAGVPVYAGTDAGGGIRHGRIADEIAELARAGHPDPIGAASWAARSWLGRPAGPVPGTPADLVVYDRDPRGDLGVLRAPSVVLIRGRRVSTGA</sequence>
<comment type="caution">
    <text evidence="2">The sequence shown here is derived from an EMBL/GenBank/DDBJ whole genome shotgun (WGS) entry which is preliminary data.</text>
</comment>
<gene>
    <name evidence="2" type="ORF">HDA37_001638</name>
</gene>
<dbReference type="InterPro" id="IPR006680">
    <property type="entry name" value="Amidohydro-rel"/>
</dbReference>
<keyword evidence="3" id="KW-1185">Reference proteome</keyword>
<proteinExistence type="predicted"/>
<feature type="domain" description="Amidohydrolase-related" evidence="1">
    <location>
        <begin position="50"/>
        <end position="351"/>
    </location>
</feature>
<dbReference type="EMBL" id="JACCCZ010000001">
    <property type="protein sequence ID" value="NYG01353.1"/>
    <property type="molecule type" value="Genomic_DNA"/>
</dbReference>
<evidence type="ECO:0000313" key="3">
    <source>
        <dbReference type="Proteomes" id="UP000549695"/>
    </source>
</evidence>
<dbReference type="Gene3D" id="2.30.40.10">
    <property type="entry name" value="Urease, subunit C, domain 1"/>
    <property type="match status" value="1"/>
</dbReference>
<dbReference type="GeneID" id="98051422"/>
<evidence type="ECO:0000313" key="2">
    <source>
        <dbReference type="EMBL" id="NYG01353.1"/>
    </source>
</evidence>
<dbReference type="InterPro" id="IPR032466">
    <property type="entry name" value="Metal_Hydrolase"/>
</dbReference>